<proteinExistence type="predicted"/>
<organism evidence="2 3">
    <name type="scientific">Clostridium fermenticellae</name>
    <dbReference type="NCBI Taxonomy" id="2068654"/>
    <lineage>
        <taxon>Bacteria</taxon>
        <taxon>Bacillati</taxon>
        <taxon>Bacillota</taxon>
        <taxon>Clostridia</taxon>
        <taxon>Eubacteriales</taxon>
        <taxon>Clostridiaceae</taxon>
        <taxon>Clostridium</taxon>
    </lineage>
</organism>
<evidence type="ECO:0000259" key="1">
    <source>
        <dbReference type="Pfam" id="PF09861"/>
    </source>
</evidence>
<accession>A0A386H403</accession>
<reference evidence="2 3" key="1">
    <citation type="journal article" date="2019" name="Int. J. Syst. Evol. Microbiol.">
        <title>Clostridium fermenticellae sp. nov., isolated from the mud in a fermentation cellar for the production of the Chinese liquor, baijiu.</title>
        <authorList>
            <person name="Xu P.X."/>
            <person name="Chai L.J."/>
            <person name="Qiu T."/>
            <person name="Zhang X.J."/>
            <person name="Lu Z.M."/>
            <person name="Xiao C."/>
            <person name="Wang S.T."/>
            <person name="Shen C.H."/>
            <person name="Shi J.S."/>
            <person name="Xu Z.H."/>
        </authorList>
    </citation>
    <scope>NUCLEOTIDE SEQUENCE [LARGE SCALE GENOMIC DNA]</scope>
    <source>
        <strain evidence="2 3">JN500901</strain>
    </source>
</reference>
<dbReference type="OrthoDB" id="9788398at2"/>
<sequence>MKFIDFPEMSVKVEGMDNIKIPKMIKIRQIYDPFKIKDLKSWIEREMETNLSDKDSFKGKRICITAGSRGIPDLDIIIGTIISKLKEWGSKPFIIPAMGSHAGGTAEGQKDFIASYNITEESMGVPILSSMEVVKIGELEDKTPVYCDKNAYESDGIVVLNKVKPHTDFRGKHESGMAKMMAIGLAKHKGASMFHMKGFSSFPERIPQVCDVFLKNAPVAFGVGIVQNAYDEISNLEVMEKEKILERDAALLEIAKEKIAKFKIPSIDVLIIDEIGKNISGNGFDPNVVGRSNSPGFEDVLDLKKLFIRGLTDATHHNACGLNHADVTTRRCVCDVDYESTWVNVSTATMLNGGRIPVYTNNDRDALLLAIRTCTGIDFDKVKVVRIKNSSTMDIIEVSESYYDELKNRDDVEILSEAKDIEFDKEGFII</sequence>
<dbReference type="KEGG" id="cfer:D4Z93_06650"/>
<feature type="domain" description="LarA-like N-terminal" evidence="1">
    <location>
        <begin position="60"/>
        <end position="197"/>
    </location>
</feature>
<dbReference type="Proteomes" id="UP000266301">
    <property type="component" value="Chromosome"/>
</dbReference>
<evidence type="ECO:0000313" key="2">
    <source>
        <dbReference type="EMBL" id="AYD40215.1"/>
    </source>
</evidence>
<name>A0A386H403_9CLOT</name>
<dbReference type="AlphaFoldDB" id="A0A386H403"/>
<dbReference type="Gene3D" id="3.40.50.11440">
    <property type="match status" value="1"/>
</dbReference>
<evidence type="ECO:0000313" key="3">
    <source>
        <dbReference type="Proteomes" id="UP000266301"/>
    </source>
</evidence>
<dbReference type="Pfam" id="PF09861">
    <property type="entry name" value="Lar_N"/>
    <property type="match status" value="1"/>
</dbReference>
<protein>
    <submittedName>
        <fullName evidence="2">DUF2088 domain-containing protein</fullName>
    </submittedName>
</protein>
<dbReference type="GO" id="GO:0050043">
    <property type="term" value="F:lactate racemase activity"/>
    <property type="evidence" value="ECO:0007669"/>
    <property type="project" value="InterPro"/>
</dbReference>
<dbReference type="InterPro" id="IPR018657">
    <property type="entry name" value="LarA-like_N"/>
</dbReference>
<gene>
    <name evidence="2" type="ORF">D4Z93_06650</name>
</gene>
<dbReference type="EMBL" id="CP032416">
    <property type="protein sequence ID" value="AYD40215.1"/>
    <property type="molecule type" value="Genomic_DNA"/>
</dbReference>
<keyword evidence="3" id="KW-1185">Reference proteome</keyword>
<dbReference type="RefSeq" id="WP_119971612.1">
    <property type="nucleotide sequence ID" value="NZ_CP032416.1"/>
</dbReference>